<dbReference type="AlphaFoldDB" id="A0A517U4R7"/>
<sequence>MRCAPPGRSTSHRHGASRWAARSSAISFSLSSPLSPAPLPALSPCALQVVDAAKLTISVAQTRVSRRLSLRAPRAILSPLELCRRRRTRDYRGAGRKLLFPKDLQFVSPKTHAAIQLPRDGVRQPKNHSKSLQQNTLGLMAFRRVSHALRSVASGACTAMKARRATMARCELVIDFTNDDLLDFKI</sequence>
<keyword evidence="2" id="KW-1185">Reference proteome</keyword>
<evidence type="ECO:0000313" key="1">
    <source>
        <dbReference type="EMBL" id="QDT75619.1"/>
    </source>
</evidence>
<gene>
    <name evidence="1" type="ORF">I41_48310</name>
</gene>
<accession>A0A517U4R7</accession>
<proteinExistence type="predicted"/>
<reference evidence="1 2" key="1">
    <citation type="submission" date="2019-02" db="EMBL/GenBank/DDBJ databases">
        <title>Deep-cultivation of Planctomycetes and their phenomic and genomic characterization uncovers novel biology.</title>
        <authorList>
            <person name="Wiegand S."/>
            <person name="Jogler M."/>
            <person name="Boedeker C."/>
            <person name="Pinto D."/>
            <person name="Vollmers J."/>
            <person name="Rivas-Marin E."/>
            <person name="Kohn T."/>
            <person name="Peeters S.H."/>
            <person name="Heuer A."/>
            <person name="Rast P."/>
            <person name="Oberbeckmann S."/>
            <person name="Bunk B."/>
            <person name="Jeske O."/>
            <person name="Meyerdierks A."/>
            <person name="Storesund J.E."/>
            <person name="Kallscheuer N."/>
            <person name="Luecker S."/>
            <person name="Lage O.M."/>
            <person name="Pohl T."/>
            <person name="Merkel B.J."/>
            <person name="Hornburger P."/>
            <person name="Mueller R.-W."/>
            <person name="Bruemmer F."/>
            <person name="Labrenz M."/>
            <person name="Spormann A.M."/>
            <person name="Op den Camp H."/>
            <person name="Overmann J."/>
            <person name="Amann R."/>
            <person name="Jetten M.S.M."/>
            <person name="Mascher T."/>
            <person name="Medema M.H."/>
            <person name="Devos D.P."/>
            <person name="Kaster A.-K."/>
            <person name="Ovreas L."/>
            <person name="Rohde M."/>
            <person name="Galperin M.Y."/>
            <person name="Jogler C."/>
        </authorList>
    </citation>
    <scope>NUCLEOTIDE SEQUENCE [LARGE SCALE GENOMIC DNA]</scope>
    <source>
        <strain evidence="1 2">I41</strain>
    </source>
</reference>
<dbReference type="EMBL" id="CP036339">
    <property type="protein sequence ID" value="QDT75619.1"/>
    <property type="molecule type" value="Genomic_DNA"/>
</dbReference>
<dbReference type="KEGG" id="llh:I41_48310"/>
<organism evidence="1 2">
    <name type="scientific">Lacipirellula limnantheis</name>
    <dbReference type="NCBI Taxonomy" id="2528024"/>
    <lineage>
        <taxon>Bacteria</taxon>
        <taxon>Pseudomonadati</taxon>
        <taxon>Planctomycetota</taxon>
        <taxon>Planctomycetia</taxon>
        <taxon>Pirellulales</taxon>
        <taxon>Lacipirellulaceae</taxon>
        <taxon>Lacipirellula</taxon>
    </lineage>
</organism>
<name>A0A517U4R7_9BACT</name>
<dbReference type="Proteomes" id="UP000317909">
    <property type="component" value="Chromosome"/>
</dbReference>
<protein>
    <submittedName>
        <fullName evidence="1">Uncharacterized protein</fullName>
    </submittedName>
</protein>
<evidence type="ECO:0000313" key="2">
    <source>
        <dbReference type="Proteomes" id="UP000317909"/>
    </source>
</evidence>